<evidence type="ECO:0000313" key="3">
    <source>
        <dbReference type="Proteomes" id="UP000007721"/>
    </source>
</evidence>
<gene>
    <name evidence="2" type="ordered locus">Geob_0094</name>
</gene>
<dbReference type="HOGENOM" id="CLU_085032_1_0_7"/>
<feature type="signal peptide" evidence="1">
    <location>
        <begin position="1"/>
        <end position="17"/>
    </location>
</feature>
<dbReference type="PROSITE" id="PS51257">
    <property type="entry name" value="PROKAR_LIPOPROTEIN"/>
    <property type="match status" value="1"/>
</dbReference>
<feature type="chain" id="PRO_5002886622" description="DUF4197 domain-containing protein" evidence="1">
    <location>
        <begin position="18"/>
        <end position="242"/>
    </location>
</feature>
<dbReference type="EMBL" id="CP001390">
    <property type="protein sequence ID" value="ACM18468.1"/>
    <property type="molecule type" value="Genomic_DNA"/>
</dbReference>
<name>B9M8D3_GEODF</name>
<dbReference type="Proteomes" id="UP000007721">
    <property type="component" value="Chromosome"/>
</dbReference>
<keyword evidence="1" id="KW-0732">Signal</keyword>
<organism evidence="2 3">
    <name type="scientific">Geotalea daltonii (strain DSM 22248 / JCM 15807 / FRC-32)</name>
    <name type="common">Geobacter daltonii</name>
    <dbReference type="NCBI Taxonomy" id="316067"/>
    <lineage>
        <taxon>Bacteria</taxon>
        <taxon>Pseudomonadati</taxon>
        <taxon>Thermodesulfobacteriota</taxon>
        <taxon>Desulfuromonadia</taxon>
        <taxon>Geobacterales</taxon>
        <taxon>Geobacteraceae</taxon>
        <taxon>Geotalea</taxon>
    </lineage>
</organism>
<dbReference type="KEGG" id="geo:Geob_0094"/>
<accession>B9M8D3</accession>
<dbReference type="OrthoDB" id="9789685at2"/>
<dbReference type="InterPro" id="IPR025245">
    <property type="entry name" value="DUF4197"/>
</dbReference>
<dbReference type="Pfam" id="PF13852">
    <property type="entry name" value="DUF4197"/>
    <property type="match status" value="1"/>
</dbReference>
<keyword evidence="3" id="KW-1185">Reference proteome</keyword>
<protein>
    <recommendedName>
        <fullName evidence="4">DUF4197 domain-containing protein</fullName>
    </recommendedName>
</protein>
<evidence type="ECO:0008006" key="4">
    <source>
        <dbReference type="Google" id="ProtNLM"/>
    </source>
</evidence>
<dbReference type="RefSeq" id="WP_012645197.1">
    <property type="nucleotide sequence ID" value="NC_011979.1"/>
</dbReference>
<dbReference type="STRING" id="316067.Geob_0094"/>
<reference evidence="2 3" key="1">
    <citation type="submission" date="2009-01" db="EMBL/GenBank/DDBJ databases">
        <title>Complete sequence of Geobacter sp. FRC-32.</title>
        <authorList>
            <consortium name="US DOE Joint Genome Institute"/>
            <person name="Lucas S."/>
            <person name="Copeland A."/>
            <person name="Lapidus A."/>
            <person name="Glavina del Rio T."/>
            <person name="Dalin E."/>
            <person name="Tice H."/>
            <person name="Bruce D."/>
            <person name="Goodwin L."/>
            <person name="Pitluck S."/>
            <person name="Saunders E."/>
            <person name="Brettin T."/>
            <person name="Detter J.C."/>
            <person name="Han C."/>
            <person name="Larimer F."/>
            <person name="Land M."/>
            <person name="Hauser L."/>
            <person name="Kyrpides N."/>
            <person name="Ovchinnikova G."/>
            <person name="Kostka J."/>
            <person name="Richardson P."/>
        </authorList>
    </citation>
    <scope>NUCLEOTIDE SEQUENCE [LARGE SCALE GENOMIC DNA]</scope>
    <source>
        <strain evidence="3">DSM 22248 / JCM 15807 / FRC-32</strain>
    </source>
</reference>
<dbReference type="AlphaFoldDB" id="B9M8D3"/>
<dbReference type="eggNOG" id="ENOG502Z7PK">
    <property type="taxonomic scope" value="Bacteria"/>
</dbReference>
<proteinExistence type="predicted"/>
<sequence length="242" mass="26403">MKVITIFALAASLMLLAACQDLMLENVARDFGLSGLTLNQGILDDGTIIKGLKEALSVGTERAVGVVSRQNGYFGNQVIKVLMPEKMRNVAELLGKVGFQRQVDEFVLSMNRAAEKAAPVAVEYFVVAIREMTFADARQILKGGDTAATEYFRAKTATRISDAFKPSVAKSLTDVGATRTYKSMMATYRSLPFTSTTSFDLDQYVTAKAVDGLFTMLGEEEKKIRSNPAARTTELLRKVFAG</sequence>
<evidence type="ECO:0000313" key="2">
    <source>
        <dbReference type="EMBL" id="ACM18468.1"/>
    </source>
</evidence>
<evidence type="ECO:0000256" key="1">
    <source>
        <dbReference type="SAM" id="SignalP"/>
    </source>
</evidence>